<organism evidence="1 2">
    <name type="scientific">Riccia sorocarpa</name>
    <dbReference type="NCBI Taxonomy" id="122646"/>
    <lineage>
        <taxon>Eukaryota</taxon>
        <taxon>Viridiplantae</taxon>
        <taxon>Streptophyta</taxon>
        <taxon>Embryophyta</taxon>
        <taxon>Marchantiophyta</taxon>
        <taxon>Marchantiopsida</taxon>
        <taxon>Marchantiidae</taxon>
        <taxon>Marchantiales</taxon>
        <taxon>Ricciaceae</taxon>
        <taxon>Riccia</taxon>
    </lineage>
</organism>
<proteinExistence type="predicted"/>
<dbReference type="Proteomes" id="UP001633002">
    <property type="component" value="Unassembled WGS sequence"/>
</dbReference>
<comment type="caution">
    <text evidence="1">The sequence shown here is derived from an EMBL/GenBank/DDBJ whole genome shotgun (WGS) entry which is preliminary data.</text>
</comment>
<evidence type="ECO:0000313" key="2">
    <source>
        <dbReference type="Proteomes" id="UP001633002"/>
    </source>
</evidence>
<keyword evidence="2" id="KW-1185">Reference proteome</keyword>
<protein>
    <submittedName>
        <fullName evidence="1">Uncharacterized protein</fullName>
    </submittedName>
</protein>
<gene>
    <name evidence="1" type="ORF">R1sor_023716</name>
</gene>
<name>A0ABD3GNG2_9MARC</name>
<sequence length="97" mass="10937">MGLVDERAIGGCVGEVTFREATDNDSLGLQGVEEERPWRNVDLLEKCGHGTIVQGQVNLPPRALEKVSSMCHKLTKFMKSINPRITIDQKLLWLRFD</sequence>
<dbReference type="EMBL" id="JBJQOH010000007">
    <property type="protein sequence ID" value="KAL3680760.1"/>
    <property type="molecule type" value="Genomic_DNA"/>
</dbReference>
<evidence type="ECO:0000313" key="1">
    <source>
        <dbReference type="EMBL" id="KAL3680760.1"/>
    </source>
</evidence>
<reference evidence="1 2" key="1">
    <citation type="submission" date="2024-09" db="EMBL/GenBank/DDBJ databases">
        <title>Chromosome-scale assembly of Riccia sorocarpa.</title>
        <authorList>
            <person name="Paukszto L."/>
        </authorList>
    </citation>
    <scope>NUCLEOTIDE SEQUENCE [LARGE SCALE GENOMIC DNA]</scope>
    <source>
        <strain evidence="1">LP-2024</strain>
        <tissue evidence="1">Aerial parts of the thallus</tissue>
    </source>
</reference>
<accession>A0ABD3GNG2</accession>
<dbReference type="AlphaFoldDB" id="A0ABD3GNG2"/>